<dbReference type="RefSeq" id="WP_051622985.1">
    <property type="nucleotide sequence ID" value="NZ_AP020335.1"/>
</dbReference>
<dbReference type="AlphaFoldDB" id="A0A066ZYX3"/>
<gene>
    <name evidence="2" type="ORF">EI16_03080</name>
</gene>
<organism evidence="2 3">
    <name type="scientific">Hydrogenovibrio marinus</name>
    <dbReference type="NCBI Taxonomy" id="28885"/>
    <lineage>
        <taxon>Bacteria</taxon>
        <taxon>Pseudomonadati</taxon>
        <taxon>Pseudomonadota</taxon>
        <taxon>Gammaproteobacteria</taxon>
        <taxon>Thiotrichales</taxon>
        <taxon>Piscirickettsiaceae</taxon>
        <taxon>Hydrogenovibrio</taxon>
    </lineage>
</organism>
<sequence>MKFFILFLSVVSAVLTARLFMGVQANTEIHSKASNTASNNSHYSLRKYPHVEQFYGLTAKEAVKIGMKENIPPAAILAIAGWESGFGQGYVSQITGNIMSLGARKGEPELPPLTLPRNLETNKLMIDFKKAKQLPKNQVVWQKRPPSLKKDYRPKPYAGTKNNLLYFRNHPQALKQAYTHVMQDFSGSWISEKSKVPVFFKASKDMDKLVSKKGKNILLNCKVAKEFLKSIGGKPRSFNTRPAWIKHVSKVMDNAGLCLLAKEMNQGKAFKRAWLQ</sequence>
<feature type="signal peptide" evidence="1">
    <location>
        <begin position="1"/>
        <end position="25"/>
    </location>
</feature>
<keyword evidence="1" id="KW-0732">Signal</keyword>
<dbReference type="EMBL" id="JMIU01000001">
    <property type="protein sequence ID" value="KDN95300.1"/>
    <property type="molecule type" value="Genomic_DNA"/>
</dbReference>
<comment type="caution">
    <text evidence="2">The sequence shown here is derived from an EMBL/GenBank/DDBJ whole genome shotgun (WGS) entry which is preliminary data.</text>
</comment>
<proteinExistence type="predicted"/>
<evidence type="ECO:0008006" key="4">
    <source>
        <dbReference type="Google" id="ProtNLM"/>
    </source>
</evidence>
<accession>A0A066ZYX3</accession>
<dbReference type="STRING" id="28885.EI16_03080"/>
<evidence type="ECO:0000313" key="3">
    <source>
        <dbReference type="Proteomes" id="UP000027341"/>
    </source>
</evidence>
<evidence type="ECO:0000313" key="2">
    <source>
        <dbReference type="EMBL" id="KDN95300.1"/>
    </source>
</evidence>
<protein>
    <recommendedName>
        <fullName evidence="4">Mannosyl-glycoprotein endo-beta-N-acetylglucosamidase-like domain-containing protein</fullName>
    </recommendedName>
</protein>
<name>A0A066ZYX3_HYDMR</name>
<keyword evidence="3" id="KW-1185">Reference proteome</keyword>
<feature type="chain" id="PRO_5001636924" description="Mannosyl-glycoprotein endo-beta-N-acetylglucosamidase-like domain-containing protein" evidence="1">
    <location>
        <begin position="26"/>
        <end position="276"/>
    </location>
</feature>
<dbReference type="Proteomes" id="UP000027341">
    <property type="component" value="Unassembled WGS sequence"/>
</dbReference>
<reference evidence="2 3" key="1">
    <citation type="submission" date="2014-04" db="EMBL/GenBank/DDBJ databases">
        <title>Draft genome sequence of Hydrogenovibrio marinus MH-110, a model organism for aerobic H2 metabolism.</title>
        <authorList>
            <person name="Cha H.J."/>
            <person name="Jo B.H."/>
            <person name="Hwang B.H."/>
        </authorList>
    </citation>
    <scope>NUCLEOTIDE SEQUENCE [LARGE SCALE GENOMIC DNA]</scope>
    <source>
        <strain evidence="2 3">MH-110</strain>
    </source>
</reference>
<evidence type="ECO:0000256" key="1">
    <source>
        <dbReference type="SAM" id="SignalP"/>
    </source>
</evidence>